<protein>
    <recommendedName>
        <fullName evidence="3">DUF1499 domain-containing protein</fullName>
    </recommendedName>
</protein>
<accession>A0ABW1V2W7</accession>
<evidence type="ECO:0008006" key="3">
    <source>
        <dbReference type="Google" id="ProtNLM"/>
    </source>
</evidence>
<evidence type="ECO:0000313" key="1">
    <source>
        <dbReference type="EMBL" id="MFC6332110.1"/>
    </source>
</evidence>
<sequence length="74" mass="8806">MNPTCQHFRFIEKVPPKRDLTFTFFSDGRLIIENNDTGELISPSQLRSDSKDFYVKHRISFIKNRLLQAKERYA</sequence>
<dbReference type="Proteomes" id="UP001596233">
    <property type="component" value="Unassembled WGS sequence"/>
</dbReference>
<keyword evidence="2" id="KW-1185">Reference proteome</keyword>
<dbReference type="RefSeq" id="WP_379232129.1">
    <property type="nucleotide sequence ID" value="NZ_JBHSTE010000002.1"/>
</dbReference>
<evidence type="ECO:0000313" key="2">
    <source>
        <dbReference type="Proteomes" id="UP001596233"/>
    </source>
</evidence>
<gene>
    <name evidence="1" type="ORF">ACFP56_05700</name>
</gene>
<dbReference type="EMBL" id="JBHSTE010000002">
    <property type="protein sequence ID" value="MFC6332110.1"/>
    <property type="molecule type" value="Genomic_DNA"/>
</dbReference>
<name>A0ABW1V2W7_9BACL</name>
<reference evidence="2" key="1">
    <citation type="journal article" date="2019" name="Int. J. Syst. Evol. Microbiol.">
        <title>The Global Catalogue of Microorganisms (GCM) 10K type strain sequencing project: providing services to taxonomists for standard genome sequencing and annotation.</title>
        <authorList>
            <consortium name="The Broad Institute Genomics Platform"/>
            <consortium name="The Broad Institute Genome Sequencing Center for Infectious Disease"/>
            <person name="Wu L."/>
            <person name="Ma J."/>
        </authorList>
    </citation>
    <scope>NUCLEOTIDE SEQUENCE [LARGE SCALE GENOMIC DNA]</scope>
    <source>
        <strain evidence="2">PCU 280</strain>
    </source>
</reference>
<comment type="caution">
    <text evidence="1">The sequence shown here is derived from an EMBL/GenBank/DDBJ whole genome shotgun (WGS) entry which is preliminary data.</text>
</comment>
<proteinExistence type="predicted"/>
<organism evidence="1 2">
    <name type="scientific">Paenibacillus septentrionalis</name>
    <dbReference type="NCBI Taxonomy" id="429342"/>
    <lineage>
        <taxon>Bacteria</taxon>
        <taxon>Bacillati</taxon>
        <taxon>Bacillota</taxon>
        <taxon>Bacilli</taxon>
        <taxon>Bacillales</taxon>
        <taxon>Paenibacillaceae</taxon>
        <taxon>Paenibacillus</taxon>
    </lineage>
</organism>